<evidence type="ECO:0000256" key="9">
    <source>
        <dbReference type="RuleBase" id="RU363032"/>
    </source>
</evidence>
<dbReference type="Pfam" id="PF00528">
    <property type="entry name" value="BPD_transp_1"/>
    <property type="match status" value="1"/>
</dbReference>
<reference evidence="11 12" key="1">
    <citation type="journal article" date="2019" name="Int. J. Syst. Evol. Microbiol.">
        <title>The Global Catalogue of Microorganisms (GCM) 10K type strain sequencing project: providing services to taxonomists for standard genome sequencing and annotation.</title>
        <authorList>
            <consortium name="The Broad Institute Genomics Platform"/>
            <consortium name="The Broad Institute Genome Sequencing Center for Infectious Disease"/>
            <person name="Wu L."/>
            <person name="Ma J."/>
        </authorList>
    </citation>
    <scope>NUCLEOTIDE SEQUENCE [LARGE SCALE GENOMIC DNA]</scope>
    <source>
        <strain evidence="11 12">JCM 3146</strain>
    </source>
</reference>
<comment type="caution">
    <text evidence="11">The sequence shown here is derived from an EMBL/GenBank/DDBJ whole genome shotgun (WGS) entry which is preliminary data.</text>
</comment>
<evidence type="ECO:0000313" key="12">
    <source>
        <dbReference type="Proteomes" id="UP001501822"/>
    </source>
</evidence>
<evidence type="ECO:0000256" key="6">
    <source>
        <dbReference type="ARBA" id="ARBA00022970"/>
    </source>
</evidence>
<evidence type="ECO:0000256" key="4">
    <source>
        <dbReference type="ARBA" id="ARBA00022475"/>
    </source>
</evidence>
<keyword evidence="12" id="KW-1185">Reference proteome</keyword>
<feature type="domain" description="ABC transmembrane type-1" evidence="10">
    <location>
        <begin position="67"/>
        <end position="262"/>
    </location>
</feature>
<dbReference type="NCBIfam" id="TIGR01726">
    <property type="entry name" value="HEQRo_perm_3TM"/>
    <property type="match status" value="1"/>
</dbReference>
<evidence type="ECO:0000256" key="3">
    <source>
        <dbReference type="ARBA" id="ARBA00022448"/>
    </source>
</evidence>
<dbReference type="PANTHER" id="PTHR30614">
    <property type="entry name" value="MEMBRANE COMPONENT OF AMINO ACID ABC TRANSPORTER"/>
    <property type="match status" value="1"/>
</dbReference>
<feature type="transmembrane region" description="Helical" evidence="9">
    <location>
        <begin position="112"/>
        <end position="133"/>
    </location>
</feature>
<comment type="subcellular location">
    <subcellularLocation>
        <location evidence="1 9">Cell membrane</location>
        <topology evidence="1 9">Multi-pass membrane protein</topology>
    </subcellularLocation>
</comment>
<dbReference type="InterPro" id="IPR000515">
    <property type="entry name" value="MetI-like"/>
</dbReference>
<keyword evidence="6" id="KW-0029">Amino-acid transport</keyword>
<keyword evidence="8 9" id="KW-0472">Membrane</keyword>
<comment type="similarity">
    <text evidence="2">Belongs to the binding-protein-dependent transport system permease family. HisMQ subfamily.</text>
</comment>
<keyword evidence="5 9" id="KW-0812">Transmembrane</keyword>
<evidence type="ECO:0000313" key="11">
    <source>
        <dbReference type="EMBL" id="GAA0341414.1"/>
    </source>
</evidence>
<dbReference type="Gene3D" id="1.10.3720.10">
    <property type="entry name" value="MetI-like"/>
    <property type="match status" value="1"/>
</dbReference>
<dbReference type="PROSITE" id="PS50928">
    <property type="entry name" value="ABC_TM1"/>
    <property type="match status" value="1"/>
</dbReference>
<name>A0ABN0WLR6_9ACTN</name>
<evidence type="ECO:0000256" key="1">
    <source>
        <dbReference type="ARBA" id="ARBA00004651"/>
    </source>
</evidence>
<keyword evidence="3 9" id="KW-0813">Transport</keyword>
<dbReference type="InterPro" id="IPR010065">
    <property type="entry name" value="AA_ABC_transptr_permease_3TM"/>
</dbReference>
<dbReference type="CDD" id="cd06261">
    <property type="entry name" value="TM_PBP2"/>
    <property type="match status" value="1"/>
</dbReference>
<dbReference type="EMBL" id="BAAABM010000029">
    <property type="protein sequence ID" value="GAA0341414.1"/>
    <property type="molecule type" value="Genomic_DNA"/>
</dbReference>
<evidence type="ECO:0000256" key="2">
    <source>
        <dbReference type="ARBA" id="ARBA00010072"/>
    </source>
</evidence>
<evidence type="ECO:0000256" key="5">
    <source>
        <dbReference type="ARBA" id="ARBA00022692"/>
    </source>
</evidence>
<proteinExistence type="inferred from homology"/>
<gene>
    <name evidence="11" type="ORF">GCM10010151_33700</name>
</gene>
<organism evidence="11 12">
    <name type="scientific">Actinoallomurus spadix</name>
    <dbReference type="NCBI Taxonomy" id="79912"/>
    <lineage>
        <taxon>Bacteria</taxon>
        <taxon>Bacillati</taxon>
        <taxon>Actinomycetota</taxon>
        <taxon>Actinomycetes</taxon>
        <taxon>Streptosporangiales</taxon>
        <taxon>Thermomonosporaceae</taxon>
        <taxon>Actinoallomurus</taxon>
    </lineage>
</organism>
<evidence type="ECO:0000256" key="7">
    <source>
        <dbReference type="ARBA" id="ARBA00022989"/>
    </source>
</evidence>
<accession>A0ABN0WLR6</accession>
<dbReference type="InterPro" id="IPR043429">
    <property type="entry name" value="ArtM/GltK/GlnP/TcyL/YhdX-like"/>
</dbReference>
<keyword evidence="7 9" id="KW-1133">Transmembrane helix</keyword>
<dbReference type="Proteomes" id="UP001501822">
    <property type="component" value="Unassembled WGS sequence"/>
</dbReference>
<dbReference type="SUPFAM" id="SSF161098">
    <property type="entry name" value="MetI-like"/>
    <property type="match status" value="1"/>
</dbReference>
<protein>
    <submittedName>
        <fullName evidence="11">Amino acid ABC transporter permease</fullName>
    </submittedName>
</protein>
<feature type="transmembrane region" description="Helical" evidence="9">
    <location>
        <begin position="58"/>
        <end position="91"/>
    </location>
</feature>
<feature type="transmembrane region" description="Helical" evidence="9">
    <location>
        <begin position="20"/>
        <end position="38"/>
    </location>
</feature>
<dbReference type="InterPro" id="IPR035906">
    <property type="entry name" value="MetI-like_sf"/>
</dbReference>
<keyword evidence="4" id="KW-1003">Cell membrane</keyword>
<evidence type="ECO:0000256" key="8">
    <source>
        <dbReference type="ARBA" id="ARBA00023136"/>
    </source>
</evidence>
<sequence length="273" mass="29706">MTDPALPRRGWVRLRPSRRLGRHAVHGVILAGLLTFLSQADWAQLGRQFAQPDLARSLFPQILTVALVNTLVYTLSGFACGLSLGIVLAVMRLSRIRVYRAIALVYIEILRGLPALLIFIFVGVGVPLAFPGVRIPGGTYGKVALALGMISAAYVAETVRAGIQAVPRGQVDAAMSIGMTHAAAMRWIILPEAIRMMIPPLTNEFVLLFKDSSLVLFLGVVLSERELAKFGRDLAATSANTTPIVVAGLCYLIITLPLGHLARRLEKRLHKER</sequence>
<evidence type="ECO:0000259" key="10">
    <source>
        <dbReference type="PROSITE" id="PS50928"/>
    </source>
</evidence>
<dbReference type="RefSeq" id="WP_252798600.1">
    <property type="nucleotide sequence ID" value="NZ_BAAABM010000029.1"/>
</dbReference>
<feature type="transmembrane region" description="Helical" evidence="9">
    <location>
        <begin position="243"/>
        <end position="262"/>
    </location>
</feature>
<dbReference type="PANTHER" id="PTHR30614:SF20">
    <property type="entry name" value="GLUTAMINE TRANSPORT SYSTEM PERMEASE PROTEIN GLNP"/>
    <property type="match status" value="1"/>
</dbReference>